<feature type="domain" description="PKS/mFAS DH" evidence="12">
    <location>
        <begin position="928"/>
        <end position="1241"/>
    </location>
</feature>
<dbReference type="InterPro" id="IPR016036">
    <property type="entry name" value="Malonyl_transacylase_ACP-bd"/>
</dbReference>
<dbReference type="InterPro" id="IPR016039">
    <property type="entry name" value="Thiolase-like"/>
</dbReference>
<dbReference type="InterPro" id="IPR013217">
    <property type="entry name" value="Methyltransf_12"/>
</dbReference>
<dbReference type="Gene3D" id="3.90.180.10">
    <property type="entry name" value="Medium-chain alcohol dehydrogenases, catalytic domain"/>
    <property type="match status" value="1"/>
</dbReference>
<dbReference type="CDD" id="cd00833">
    <property type="entry name" value="PKS"/>
    <property type="match status" value="1"/>
</dbReference>
<dbReference type="Pfam" id="PF02801">
    <property type="entry name" value="Ketoacyl-synt_C"/>
    <property type="match status" value="1"/>
</dbReference>
<evidence type="ECO:0000259" key="10">
    <source>
        <dbReference type="PROSITE" id="PS50075"/>
    </source>
</evidence>
<dbReference type="Pfam" id="PF13602">
    <property type="entry name" value="ADH_zinc_N_2"/>
    <property type="match status" value="1"/>
</dbReference>
<dbReference type="PANTHER" id="PTHR43775:SF29">
    <property type="entry name" value="ASPERFURANONE POLYKETIDE SYNTHASE AFOG-RELATED"/>
    <property type="match status" value="1"/>
</dbReference>
<feature type="compositionally biased region" description="Low complexity" evidence="9">
    <location>
        <begin position="2409"/>
        <end position="2420"/>
    </location>
</feature>
<dbReference type="InterPro" id="IPR014031">
    <property type="entry name" value="Ketoacyl_synth_C"/>
</dbReference>
<feature type="domain" description="Ketosynthase family 3 (KS3)" evidence="11">
    <location>
        <begin position="1"/>
        <end position="420"/>
    </location>
</feature>
<dbReference type="InParanoid" id="A0A7C8IIV0"/>
<dbReference type="InterPro" id="IPR001227">
    <property type="entry name" value="Ac_transferase_dom_sf"/>
</dbReference>
<dbReference type="SMART" id="SM00823">
    <property type="entry name" value="PKS_PP"/>
    <property type="match status" value="1"/>
</dbReference>
<dbReference type="Proteomes" id="UP000481858">
    <property type="component" value="Unassembled WGS sequence"/>
</dbReference>
<accession>A0A7C8IIV0</accession>
<evidence type="ECO:0000259" key="12">
    <source>
        <dbReference type="PROSITE" id="PS52019"/>
    </source>
</evidence>
<dbReference type="Pfam" id="PF14765">
    <property type="entry name" value="PS-DH"/>
    <property type="match status" value="1"/>
</dbReference>
<dbReference type="SMART" id="SM00827">
    <property type="entry name" value="PKS_AT"/>
    <property type="match status" value="1"/>
</dbReference>
<keyword evidence="7" id="KW-0012">Acyltransferase</keyword>
<dbReference type="Gene3D" id="3.40.366.10">
    <property type="entry name" value="Malonyl-Coenzyme A Acyl Carrier Protein, domain 2"/>
    <property type="match status" value="1"/>
</dbReference>
<dbReference type="SUPFAM" id="SSF50129">
    <property type="entry name" value="GroES-like"/>
    <property type="match status" value="1"/>
</dbReference>
<feature type="domain" description="Carrier" evidence="10">
    <location>
        <begin position="2436"/>
        <end position="2513"/>
    </location>
</feature>
<dbReference type="CDD" id="cd05195">
    <property type="entry name" value="enoyl_red"/>
    <property type="match status" value="1"/>
</dbReference>
<feature type="region of interest" description="N-terminal hotdog fold" evidence="8">
    <location>
        <begin position="928"/>
        <end position="1061"/>
    </location>
</feature>
<evidence type="ECO:0000256" key="1">
    <source>
        <dbReference type="ARBA" id="ARBA00022450"/>
    </source>
</evidence>
<evidence type="ECO:0000256" key="7">
    <source>
        <dbReference type="ARBA" id="ARBA00023315"/>
    </source>
</evidence>
<evidence type="ECO:0000256" key="5">
    <source>
        <dbReference type="ARBA" id="ARBA00023002"/>
    </source>
</evidence>
<evidence type="ECO:0000256" key="6">
    <source>
        <dbReference type="ARBA" id="ARBA00023268"/>
    </source>
</evidence>
<dbReference type="PROSITE" id="PS50075">
    <property type="entry name" value="CARRIER"/>
    <property type="match status" value="1"/>
</dbReference>
<feature type="region of interest" description="Disordered" evidence="9">
    <location>
        <begin position="2389"/>
        <end position="2423"/>
    </location>
</feature>
<dbReference type="SUPFAM" id="SSF53901">
    <property type="entry name" value="Thiolase-like"/>
    <property type="match status" value="1"/>
</dbReference>
<feature type="region of interest" description="C-terminal hotdog fold" evidence="8">
    <location>
        <begin position="1091"/>
        <end position="1241"/>
    </location>
</feature>
<keyword evidence="4" id="KW-0521">NADP</keyword>
<dbReference type="PROSITE" id="PS00606">
    <property type="entry name" value="KS3_1"/>
    <property type="match status" value="1"/>
</dbReference>
<dbReference type="Gene3D" id="3.40.50.150">
    <property type="entry name" value="Vaccinia Virus protein VP39"/>
    <property type="match status" value="1"/>
</dbReference>
<name>A0A7C8IIV0_9PEZI</name>
<dbReference type="InterPro" id="IPR013154">
    <property type="entry name" value="ADH-like_N"/>
</dbReference>
<dbReference type="InterPro" id="IPR020843">
    <property type="entry name" value="ER"/>
</dbReference>
<dbReference type="GO" id="GO:0044550">
    <property type="term" value="P:secondary metabolite biosynthetic process"/>
    <property type="evidence" value="ECO:0007669"/>
    <property type="project" value="TreeGrafter"/>
</dbReference>
<dbReference type="SUPFAM" id="SSF53335">
    <property type="entry name" value="S-adenosyl-L-methionine-dependent methyltransferases"/>
    <property type="match status" value="1"/>
</dbReference>
<dbReference type="GO" id="GO:0004315">
    <property type="term" value="F:3-oxoacyl-[acyl-carrier-protein] synthase activity"/>
    <property type="evidence" value="ECO:0007669"/>
    <property type="project" value="InterPro"/>
</dbReference>
<dbReference type="SUPFAM" id="SSF55048">
    <property type="entry name" value="Probable ACP-binding domain of malonyl-CoA ACP transacylase"/>
    <property type="match status" value="1"/>
</dbReference>
<dbReference type="InterPro" id="IPR011032">
    <property type="entry name" value="GroES-like_sf"/>
</dbReference>
<dbReference type="InterPro" id="IPR042104">
    <property type="entry name" value="PKS_dehydratase_sf"/>
</dbReference>
<dbReference type="Pfam" id="PF08242">
    <property type="entry name" value="Methyltransf_12"/>
    <property type="match status" value="1"/>
</dbReference>
<evidence type="ECO:0000256" key="8">
    <source>
        <dbReference type="PROSITE-ProRule" id="PRU01363"/>
    </source>
</evidence>
<dbReference type="InterPro" id="IPR014043">
    <property type="entry name" value="Acyl_transferase_dom"/>
</dbReference>
<dbReference type="SUPFAM" id="SSF51735">
    <property type="entry name" value="NAD(P)-binding Rossmann-fold domains"/>
    <property type="match status" value="2"/>
</dbReference>
<evidence type="ECO:0000256" key="4">
    <source>
        <dbReference type="ARBA" id="ARBA00022857"/>
    </source>
</evidence>
<keyword evidence="2" id="KW-0597">Phosphoprotein</keyword>
<dbReference type="InterPro" id="IPR036736">
    <property type="entry name" value="ACP-like_sf"/>
</dbReference>
<dbReference type="PROSITE" id="PS52019">
    <property type="entry name" value="PKS_MFAS_DH"/>
    <property type="match status" value="1"/>
</dbReference>
<dbReference type="InterPro" id="IPR032821">
    <property type="entry name" value="PKS_assoc"/>
</dbReference>
<dbReference type="SUPFAM" id="SSF47336">
    <property type="entry name" value="ACP-like"/>
    <property type="match status" value="1"/>
</dbReference>
<reference evidence="13 14" key="1">
    <citation type="submission" date="2019-12" db="EMBL/GenBank/DDBJ databases">
        <title>Draft genome sequence of the ascomycete Xylaria multiplex DSM 110363.</title>
        <authorList>
            <person name="Buettner E."/>
            <person name="Kellner H."/>
        </authorList>
    </citation>
    <scope>NUCLEOTIDE SEQUENCE [LARGE SCALE GENOMIC DNA]</scope>
    <source>
        <strain evidence="13 14">DSM 110363</strain>
    </source>
</reference>
<keyword evidence="1" id="KW-0596">Phosphopantetheine</keyword>
<dbReference type="InterPro" id="IPR050091">
    <property type="entry name" value="PKS_NRPS_Biosynth_Enz"/>
</dbReference>
<feature type="active site" description="Proton acceptor; for dehydratase activity" evidence="8">
    <location>
        <position position="960"/>
    </location>
</feature>
<dbReference type="FunFam" id="3.40.50.720:FF:000209">
    <property type="entry name" value="Polyketide synthase Pks12"/>
    <property type="match status" value="1"/>
</dbReference>
<dbReference type="Pfam" id="PF08240">
    <property type="entry name" value="ADH_N"/>
    <property type="match status" value="1"/>
</dbReference>
<dbReference type="InterPro" id="IPR018201">
    <property type="entry name" value="Ketoacyl_synth_AS"/>
</dbReference>
<dbReference type="GO" id="GO:0031177">
    <property type="term" value="F:phosphopantetheine binding"/>
    <property type="evidence" value="ECO:0007669"/>
    <property type="project" value="InterPro"/>
</dbReference>
<comment type="caution">
    <text evidence="13">The sequence shown here is derived from an EMBL/GenBank/DDBJ whole genome shotgun (WGS) entry which is preliminary data.</text>
</comment>
<keyword evidence="3" id="KW-0808">Transferase</keyword>
<dbReference type="Pfam" id="PF08659">
    <property type="entry name" value="KR"/>
    <property type="match status" value="1"/>
</dbReference>
<dbReference type="PANTHER" id="PTHR43775">
    <property type="entry name" value="FATTY ACID SYNTHASE"/>
    <property type="match status" value="1"/>
</dbReference>
<protein>
    <submittedName>
        <fullName evidence="13">Uncharacterized protein</fullName>
    </submittedName>
</protein>
<dbReference type="Pfam" id="PF00698">
    <property type="entry name" value="Acyl_transf_1"/>
    <property type="match status" value="1"/>
</dbReference>
<dbReference type="SMART" id="SM00822">
    <property type="entry name" value="PKS_KR"/>
    <property type="match status" value="1"/>
</dbReference>
<dbReference type="Gene3D" id="1.10.1200.10">
    <property type="entry name" value="ACP-like"/>
    <property type="match status" value="1"/>
</dbReference>
<evidence type="ECO:0000256" key="9">
    <source>
        <dbReference type="SAM" id="MobiDB-lite"/>
    </source>
</evidence>
<dbReference type="InterPro" id="IPR014030">
    <property type="entry name" value="Ketoacyl_synth_N"/>
</dbReference>
<gene>
    <name evidence="13" type="ORF">GQX73_g8837</name>
</gene>
<sequence length="2518" mass="278313">MEAIAIVGLSFRLPQGILDEDGLWDVLREGKNLSSEWPSNRLAINAHHDRGLPARGAHFMHGDPGAFDAPFFSMTPAEATAMDPQQRWALETAYHAFENTGTPIESLRGSHTAVFGAVSSDDYLAIAYKDPHTMPRTIATGTSRASFANRISWYFDLQGPSLNIDTACSSSVVALDLACQSLRSGEASAALVLASNALLTAEGSLALANMGFLSPDSRCYSFDHRANGFARGEGIVALVVKPLSRAIQGGDRIRALIRATGVNQDGHTPTLTQPSPRSQAALIRDVYRKAGLDPSETRYVEAHGTGTQTGDPLEIEGIGSVFSEYRSAEDPLYVTSVKANIGHLEAASGLAGIVKTLQVLERGTVPPQALLEKLNPTIKNDSYNISIPMEEISWPTDGLRRASINSFGFGGTNGHAIMDDACYYLHKNRLEANHSCRLAHPQVNGHGGKESKATPKLLVWTAADRRALDRTMDKYEAYFENMIATNDVRIQQLAYTLATRRSVLLWRTFAAVDSKSNALVATGRIRSKRNCALAFVFAGQGAQYPRMGVDLLCYPVFEHTLRDLDSIFGGLGCKWSLLEKLHSQEDINLPHYSQPLTTALQVALVQLLKSFGIVPVAVVGHSSGEIAAAFAAGALCLESACKVAYYRGQAAERIRREAESPGAMMAVNLAEADVSSYLSKAISSQDEIGNVVVACVNSPSNCTLSGPEKSIDFLKERLEEDGIFARKLNTGVAYHSTMMESAVEELIRCLGDLRAGSDVADRELIPMVSSVTGNIVAAKQLRQARYWTDNLVSPVKFSEAVLTMSKLPVEKLGGSQTITELIEVSSSSTLRRPVLDSLSPFFQSVGLEQPKYYSVLTKPRSPVQTVLELAGSLFCLGYNVSITAVNSQSQSGLSPLAHCPPYPFDKSLTYWSESRLSADFRTRAPAPMQPLGIRSNDWNPLLPKWRNILTTESLPWIQDHILDKSRIMPGMASLIMMTQAVQDYLGLEVSLSGFMIKEASFLSPIIVNEEAGKTEVVTYLRQVEELHGKELGPFEVQIFTHYDNSWNMAVDAVVYATQNESQLDEVDGGQEARLELERKAKCLEDLAKACTRPIDSRAFYQYAQKVHLEYGDTFKLLSNIRWDGGYVCAADIDQVPQSHPAAGNMLHATVLDTALHAILVQLTEGMLHPTSAVMPHRLTNTWISATGWQTKSLKFANTVKPLNGSANSDSAVNVYITNEDGLPIFSMEELKVRPVTDESGEEKKEPVLIHGMEWMPQLKHLSAQQLQTFCEPSPRTVGGTTDGFLDKIRASMILSLRRTMKALTPDEIHNAPEHIHHKYLPIMQHFLGHEFDHFEKQYPDLEALLRDVDNHIRPGWALATSICRQLKPILAGKMNVLEAFFEDSLVGSFYDASVDTVIGDPINKFLNLATHECPIRLLEVGAGTGSLTKRILPILGEIEKQDGSTRFSDYTYTDISPGFFENAQCDLQSFKSRLIFKTFDLELDACSQGYEPGSYDMIIASSVLHATSDLSKTLSNLRQLLKSNGHLVFIEVPLSHDFVDILWGLLPGWWLSKEEWRQNSPLITEKQWDDILRRTGFSGNELEIRDCDRLSTLLVSRAISEEQRAMTNGLYSSLGNPRVFIVVREDSRLQNQIAEAILGRWEGSIVHPNDAPFSVQTESDVTISLLEVGSSLLAKITEKDFYELKALLQQAYRMLWVTSTNQDEDTHDPYSQVATGLFRTLQSEWPHKHMNTLSVEVTADGELAPRDMAEFVFQVLQNIHESNNTPEREFAVRDKMLHTLRVREQPTIQDEMRSLVTEHLKEEPWRPGRAVTLDHSKLDMPDSLQFIEDTLHSKELGAKEVEIETKAWAVNFRDALAALGRLEGEELGFECVGEVRRTGSNCQGFQAGDRVIMVRPGCFRTFVRGPAAVTLKVPSGWSYEEAVSAINPAATAFHCLMNLARLQKGERILIHSAAGSTGQMAIRLAKSIGAEIFATVGFGSKRQFLTETFGIPGDHIFYSRNTSFAQAVKRMTGGAGVDVVLNSLSGQALRATWDCIAPFGRFVELGKSDINSNSSLPMVAFRGNVSFMAFDLRHLTLTQPKTAGDLYRKVVDLLESKQLYFPTPRHVFPISQLDKALRLVQAGKHLGRVIATANDGDLVPKLLRGVTSWTLEPNASYLIAGGLGGIGRSISKWMIRKGARNLILLSRSGVSSKAVSDHVADMEKQGVNIFAPRVDIASTASLCEVLEECYIKMPPIRGCVNSANSLNDTLFEDMTHKQWNIAVKTKVNGSYNLHKYLPDNLDFFIMLSSISGIVGNPGQCNYASGCTYQDELARHRVARGQKAICIDIGYMPNVGIIAERVSYRRAMEARPDLTPIAEDDLLALLDMYCDATRAMSEEESRRAQQVLIGFRPHDDPTSKAVNSRFARPQSKAAADAQQSASDDDEARFRQAESDDERLHIVLRAFKVRIGALLCINPNDIDESKLFSNYGVDSLVAVELRTWIRRDFKSEVSIFDIMGQKTIAMLASIIIQRSLIRKQ</sequence>
<dbReference type="SUPFAM" id="SSF52151">
    <property type="entry name" value="FabD/lysophospholipase-like"/>
    <property type="match status" value="1"/>
</dbReference>
<dbReference type="Gene3D" id="3.10.129.110">
    <property type="entry name" value="Polyketide synthase dehydratase"/>
    <property type="match status" value="1"/>
</dbReference>
<dbReference type="PROSITE" id="PS52004">
    <property type="entry name" value="KS3_2"/>
    <property type="match status" value="1"/>
</dbReference>
<dbReference type="InterPro" id="IPR029063">
    <property type="entry name" value="SAM-dependent_MTases_sf"/>
</dbReference>
<dbReference type="InterPro" id="IPR020841">
    <property type="entry name" value="PKS_Beta-ketoAc_synthase_dom"/>
</dbReference>
<dbReference type="EMBL" id="WUBL01000139">
    <property type="protein sequence ID" value="KAF2964726.1"/>
    <property type="molecule type" value="Genomic_DNA"/>
</dbReference>
<dbReference type="CDD" id="cd02440">
    <property type="entry name" value="AdoMet_MTases"/>
    <property type="match status" value="1"/>
</dbReference>
<dbReference type="GO" id="GO:0004312">
    <property type="term" value="F:fatty acid synthase activity"/>
    <property type="evidence" value="ECO:0007669"/>
    <property type="project" value="TreeGrafter"/>
</dbReference>
<dbReference type="GO" id="GO:0016491">
    <property type="term" value="F:oxidoreductase activity"/>
    <property type="evidence" value="ECO:0007669"/>
    <property type="project" value="UniProtKB-KW"/>
</dbReference>
<keyword evidence="14" id="KW-1185">Reference proteome</keyword>
<dbReference type="InterPro" id="IPR016035">
    <property type="entry name" value="Acyl_Trfase/lysoPLipase"/>
</dbReference>
<dbReference type="Pfam" id="PF23297">
    <property type="entry name" value="ACP_SdgA_C"/>
    <property type="match status" value="1"/>
</dbReference>
<dbReference type="Pfam" id="PF00109">
    <property type="entry name" value="ketoacyl-synt"/>
    <property type="match status" value="1"/>
</dbReference>
<dbReference type="SMART" id="SM00825">
    <property type="entry name" value="PKS_KS"/>
    <property type="match status" value="1"/>
</dbReference>
<evidence type="ECO:0000313" key="13">
    <source>
        <dbReference type="EMBL" id="KAF2964726.1"/>
    </source>
</evidence>
<dbReference type="InterPro" id="IPR036291">
    <property type="entry name" value="NAD(P)-bd_dom_sf"/>
</dbReference>
<evidence type="ECO:0000259" key="11">
    <source>
        <dbReference type="PROSITE" id="PS52004"/>
    </source>
</evidence>
<dbReference type="InterPro" id="IPR057326">
    <property type="entry name" value="KR_dom"/>
</dbReference>
<dbReference type="InterPro" id="IPR049551">
    <property type="entry name" value="PKS_DH_C"/>
</dbReference>
<dbReference type="InterPro" id="IPR049900">
    <property type="entry name" value="PKS_mFAS_DH"/>
</dbReference>
<dbReference type="InterPro" id="IPR020806">
    <property type="entry name" value="PKS_PP-bd"/>
</dbReference>
<evidence type="ECO:0000256" key="2">
    <source>
        <dbReference type="ARBA" id="ARBA00022553"/>
    </source>
</evidence>
<keyword evidence="6" id="KW-0511">Multifunctional enzyme</keyword>
<dbReference type="GO" id="GO:1901336">
    <property type="term" value="P:lactone biosynthetic process"/>
    <property type="evidence" value="ECO:0007669"/>
    <property type="project" value="UniProtKB-ARBA"/>
</dbReference>
<dbReference type="Gene3D" id="3.40.47.10">
    <property type="match status" value="1"/>
</dbReference>
<dbReference type="GO" id="GO:0006633">
    <property type="term" value="P:fatty acid biosynthetic process"/>
    <property type="evidence" value="ECO:0007669"/>
    <property type="project" value="InterPro"/>
</dbReference>
<evidence type="ECO:0000313" key="14">
    <source>
        <dbReference type="Proteomes" id="UP000481858"/>
    </source>
</evidence>
<dbReference type="Gene3D" id="3.40.50.720">
    <property type="entry name" value="NAD(P)-binding Rossmann-like Domain"/>
    <property type="match status" value="3"/>
</dbReference>
<dbReference type="SMART" id="SM00829">
    <property type="entry name" value="PKS_ER"/>
    <property type="match status" value="1"/>
</dbReference>
<keyword evidence="5" id="KW-0560">Oxidoreductase</keyword>
<dbReference type="InterPro" id="IPR013968">
    <property type="entry name" value="PKS_KR"/>
</dbReference>
<proteinExistence type="predicted"/>
<dbReference type="InterPro" id="IPR049552">
    <property type="entry name" value="PKS_DH_N"/>
</dbReference>
<dbReference type="Pfam" id="PF16197">
    <property type="entry name" value="KAsynt_C_assoc"/>
    <property type="match status" value="1"/>
</dbReference>
<dbReference type="OrthoDB" id="329835at2759"/>
<organism evidence="13 14">
    <name type="scientific">Xylaria multiplex</name>
    <dbReference type="NCBI Taxonomy" id="323545"/>
    <lineage>
        <taxon>Eukaryota</taxon>
        <taxon>Fungi</taxon>
        <taxon>Dikarya</taxon>
        <taxon>Ascomycota</taxon>
        <taxon>Pezizomycotina</taxon>
        <taxon>Sordariomycetes</taxon>
        <taxon>Xylariomycetidae</taxon>
        <taxon>Xylariales</taxon>
        <taxon>Xylariaceae</taxon>
        <taxon>Xylaria</taxon>
    </lineage>
</organism>
<evidence type="ECO:0000256" key="3">
    <source>
        <dbReference type="ARBA" id="ARBA00022679"/>
    </source>
</evidence>
<dbReference type="Pfam" id="PF21089">
    <property type="entry name" value="PKS_DH_N"/>
    <property type="match status" value="1"/>
</dbReference>
<feature type="active site" description="Proton donor; for dehydratase activity" evidence="8">
    <location>
        <position position="1152"/>
    </location>
</feature>
<dbReference type="InterPro" id="IPR009081">
    <property type="entry name" value="PP-bd_ACP"/>
</dbReference>